<feature type="domain" description="YetF-like N-terminal transmembrane" evidence="9">
    <location>
        <begin position="5"/>
        <end position="77"/>
    </location>
</feature>
<keyword evidence="3" id="KW-1003">Cell membrane</keyword>
<evidence type="ECO:0000313" key="11">
    <source>
        <dbReference type="Proteomes" id="UP000054099"/>
    </source>
</evidence>
<comment type="similarity">
    <text evidence="2">Belongs to the UPF0702 family.</text>
</comment>
<dbReference type="Proteomes" id="UP000054099">
    <property type="component" value="Unassembled WGS sequence"/>
</dbReference>
<evidence type="ECO:0008006" key="12">
    <source>
        <dbReference type="Google" id="ProtNLM"/>
    </source>
</evidence>
<gene>
    <name evidence="10" type="ORF">AS030_16840</name>
</gene>
<dbReference type="RefSeq" id="WP_061973752.1">
    <property type="nucleotide sequence ID" value="NZ_FMAV01000003.1"/>
</dbReference>
<keyword evidence="4 7" id="KW-0812">Transmembrane</keyword>
<protein>
    <recommendedName>
        <fullName evidence="12">DUF421 domain-containing protein</fullName>
    </recommendedName>
</protein>
<keyword evidence="11" id="KW-1185">Reference proteome</keyword>
<feature type="transmembrane region" description="Helical" evidence="7">
    <location>
        <begin position="32"/>
        <end position="52"/>
    </location>
</feature>
<evidence type="ECO:0000259" key="9">
    <source>
        <dbReference type="Pfam" id="PF20730"/>
    </source>
</evidence>
<dbReference type="AlphaFoldDB" id="A0A0V8J4N5"/>
<evidence type="ECO:0000256" key="5">
    <source>
        <dbReference type="ARBA" id="ARBA00022989"/>
    </source>
</evidence>
<feature type="transmembrane region" description="Helical" evidence="7">
    <location>
        <begin position="6"/>
        <end position="25"/>
    </location>
</feature>
<dbReference type="GO" id="GO:0005886">
    <property type="term" value="C:plasma membrane"/>
    <property type="evidence" value="ECO:0007669"/>
    <property type="project" value="UniProtKB-SubCell"/>
</dbReference>
<comment type="subcellular location">
    <subcellularLocation>
        <location evidence="1">Cell membrane</location>
        <topology evidence="1">Multi-pass membrane protein</topology>
    </subcellularLocation>
</comment>
<dbReference type="Pfam" id="PF20730">
    <property type="entry name" value="YetF_N"/>
    <property type="match status" value="1"/>
</dbReference>
<dbReference type="PANTHER" id="PTHR34582:SF6">
    <property type="entry name" value="UPF0702 TRANSMEMBRANE PROTEIN YCAP"/>
    <property type="match status" value="1"/>
</dbReference>
<dbReference type="InterPro" id="IPR007353">
    <property type="entry name" value="DUF421"/>
</dbReference>
<evidence type="ECO:0000256" key="4">
    <source>
        <dbReference type="ARBA" id="ARBA00022692"/>
    </source>
</evidence>
<keyword evidence="6 7" id="KW-0472">Membrane</keyword>
<evidence type="ECO:0000256" key="1">
    <source>
        <dbReference type="ARBA" id="ARBA00004651"/>
    </source>
</evidence>
<proteinExistence type="inferred from homology"/>
<dbReference type="OrthoDB" id="9778331at2"/>
<dbReference type="Gene3D" id="3.30.240.20">
    <property type="entry name" value="bsu07140 like domains"/>
    <property type="match status" value="2"/>
</dbReference>
<dbReference type="InterPro" id="IPR048454">
    <property type="entry name" value="YetF_N"/>
</dbReference>
<organism evidence="10 11">
    <name type="scientific">Fictibacillus enclensis</name>
    <dbReference type="NCBI Taxonomy" id="1017270"/>
    <lineage>
        <taxon>Bacteria</taxon>
        <taxon>Bacillati</taxon>
        <taxon>Bacillota</taxon>
        <taxon>Bacilli</taxon>
        <taxon>Bacillales</taxon>
        <taxon>Fictibacillaceae</taxon>
        <taxon>Fictibacillus</taxon>
    </lineage>
</organism>
<evidence type="ECO:0000259" key="8">
    <source>
        <dbReference type="Pfam" id="PF04239"/>
    </source>
</evidence>
<keyword evidence="5 7" id="KW-1133">Transmembrane helix</keyword>
<evidence type="ECO:0000256" key="3">
    <source>
        <dbReference type="ARBA" id="ARBA00022475"/>
    </source>
</evidence>
<evidence type="ECO:0000256" key="2">
    <source>
        <dbReference type="ARBA" id="ARBA00006448"/>
    </source>
</evidence>
<reference evidence="10 11" key="1">
    <citation type="journal article" date="2014" name="Antonie Van Leeuwenhoek">
        <title>Fictibacillus enclensis sp. nov., isolated from marine sediment.</title>
        <authorList>
            <person name="Dastager S.G."/>
            <person name="Mawlankar R."/>
            <person name="Srinivasan K."/>
            <person name="Tang S.K."/>
            <person name="Lee J.C."/>
            <person name="Ramana V.V."/>
            <person name="Shouche Y.S."/>
        </authorList>
    </citation>
    <scope>NUCLEOTIDE SEQUENCE [LARGE SCALE GENOMIC DNA]</scope>
    <source>
        <strain evidence="10 11">NIO-1003</strain>
    </source>
</reference>
<sequence length="223" mass="25140">MSAFELIIRVVIAYIFLLLLTRLMGRKEIRQMTFFNFISAIVFGTLGGTLITDPNMSIRNGLIVVACWGAITIIAGYLNLKSKMARNLMTGEPVILVRDGLIMEETLKRVRLDINSLMTKLRDKEVFSIADVDYAIFETDGKLSVMKKGNGQQSPTPKPAIFPFPTEVISDGKINTANLDKLQLDEAWLRQQLQQQSITSISDVFFAQVQKDGTLYIDKRDDR</sequence>
<name>A0A0V8J4N5_9BACL</name>
<feature type="domain" description="YetF C-terminal" evidence="8">
    <location>
        <begin position="81"/>
        <end position="209"/>
    </location>
</feature>
<feature type="transmembrane region" description="Helical" evidence="7">
    <location>
        <begin position="58"/>
        <end position="80"/>
    </location>
</feature>
<comment type="caution">
    <text evidence="10">The sequence shown here is derived from an EMBL/GenBank/DDBJ whole genome shotgun (WGS) entry which is preliminary data.</text>
</comment>
<dbReference type="EMBL" id="LNQN01000005">
    <property type="protein sequence ID" value="KSU81949.1"/>
    <property type="molecule type" value="Genomic_DNA"/>
</dbReference>
<evidence type="ECO:0000256" key="7">
    <source>
        <dbReference type="SAM" id="Phobius"/>
    </source>
</evidence>
<dbReference type="PANTHER" id="PTHR34582">
    <property type="entry name" value="UPF0702 TRANSMEMBRANE PROTEIN YCAP"/>
    <property type="match status" value="1"/>
</dbReference>
<dbReference type="Pfam" id="PF04239">
    <property type="entry name" value="DUF421"/>
    <property type="match status" value="1"/>
</dbReference>
<evidence type="ECO:0000313" key="10">
    <source>
        <dbReference type="EMBL" id="KSU81949.1"/>
    </source>
</evidence>
<dbReference type="InterPro" id="IPR023090">
    <property type="entry name" value="UPF0702_alpha/beta_dom_sf"/>
</dbReference>
<accession>A0A0V8J4N5</accession>
<evidence type="ECO:0000256" key="6">
    <source>
        <dbReference type="ARBA" id="ARBA00023136"/>
    </source>
</evidence>